<evidence type="ECO:0000313" key="11">
    <source>
        <dbReference type="Proteomes" id="UP000823847"/>
    </source>
</evidence>
<dbReference type="GO" id="GO:0005886">
    <property type="term" value="C:plasma membrane"/>
    <property type="evidence" value="ECO:0007669"/>
    <property type="project" value="UniProtKB-SubCell"/>
</dbReference>
<keyword evidence="3" id="KW-0813">Transport</keyword>
<keyword evidence="5 8" id="KW-0812">Transmembrane</keyword>
<dbReference type="EMBL" id="DXEN01000018">
    <property type="protein sequence ID" value="HIX85666.1"/>
    <property type="molecule type" value="Genomic_DNA"/>
</dbReference>
<dbReference type="GO" id="GO:0140359">
    <property type="term" value="F:ABC-type transporter activity"/>
    <property type="evidence" value="ECO:0007669"/>
    <property type="project" value="InterPro"/>
</dbReference>
<feature type="transmembrane region" description="Helical" evidence="8">
    <location>
        <begin position="18"/>
        <end position="37"/>
    </location>
</feature>
<keyword evidence="4" id="KW-1003">Cell membrane</keyword>
<keyword evidence="6 8" id="KW-1133">Transmembrane helix</keyword>
<feature type="domain" description="ABC transmembrane type-2" evidence="9">
    <location>
        <begin position="137"/>
        <end position="370"/>
    </location>
</feature>
<dbReference type="Pfam" id="PF12698">
    <property type="entry name" value="ABC2_membrane_3"/>
    <property type="match status" value="1"/>
</dbReference>
<dbReference type="Gene3D" id="3.40.1710.10">
    <property type="entry name" value="abc type-2 transporter like domain"/>
    <property type="match status" value="1"/>
</dbReference>
<proteinExistence type="inferred from homology"/>
<comment type="similarity">
    <text evidence="2">Belongs to the ABC-2 integral membrane protein family.</text>
</comment>
<evidence type="ECO:0000313" key="10">
    <source>
        <dbReference type="EMBL" id="HIX85666.1"/>
    </source>
</evidence>
<dbReference type="InterPro" id="IPR047817">
    <property type="entry name" value="ABC2_TM_bact-type"/>
</dbReference>
<evidence type="ECO:0000256" key="5">
    <source>
        <dbReference type="ARBA" id="ARBA00022692"/>
    </source>
</evidence>
<evidence type="ECO:0000256" key="2">
    <source>
        <dbReference type="ARBA" id="ARBA00007783"/>
    </source>
</evidence>
<dbReference type="Proteomes" id="UP000823847">
    <property type="component" value="Unassembled WGS sequence"/>
</dbReference>
<dbReference type="PANTHER" id="PTHR30294">
    <property type="entry name" value="MEMBRANE COMPONENT OF ABC TRANSPORTER YHHJ-RELATED"/>
    <property type="match status" value="1"/>
</dbReference>
<reference evidence="10" key="1">
    <citation type="journal article" date="2021" name="PeerJ">
        <title>Extensive microbial diversity within the chicken gut microbiome revealed by metagenomics and culture.</title>
        <authorList>
            <person name="Gilroy R."/>
            <person name="Ravi A."/>
            <person name="Getino M."/>
            <person name="Pursley I."/>
            <person name="Horton D.L."/>
            <person name="Alikhan N.F."/>
            <person name="Baker D."/>
            <person name="Gharbi K."/>
            <person name="Hall N."/>
            <person name="Watson M."/>
            <person name="Adriaenssens E.M."/>
            <person name="Foster-Nyarko E."/>
            <person name="Jarju S."/>
            <person name="Secka A."/>
            <person name="Antonio M."/>
            <person name="Oren A."/>
            <person name="Chaudhuri R.R."/>
            <person name="La Ragione R."/>
            <person name="Hildebrand F."/>
            <person name="Pallen M.J."/>
        </authorList>
    </citation>
    <scope>NUCLEOTIDE SEQUENCE</scope>
    <source>
        <strain evidence="10">ChiHecec2B26-12326</strain>
    </source>
</reference>
<feature type="transmembrane region" description="Helical" evidence="8">
    <location>
        <begin position="178"/>
        <end position="201"/>
    </location>
</feature>
<sequence>MLKYLLEKEFKQILRNKFLSKLIFVLPVTTIVIFPFVTNQDVQDVKLAVVDQDRSPLSERLVQKASDSGYFRLADVSPTYEEAMRSVETGDADIVFQIPQDFERDLYRDGAAQVLIAANSVNGTRGALGAQYLASVVRDYNQEIRPLSGGANTSAVAELLPDVRIRYRFNPELEYKVFMVPGLIMMLLTILGCALTALNIVGEKEAGTIEQINVSPVSKRLFILAKLMPNWIIGFIALAFGMTFGWLVHGVAPAGNLLTILLFTLVYVFVTTGIGMVISNYSDTMQQAMFVMFFFLVIMMLTSGLFTPVESMPLWMQRATAINPLQYFAGAMRLVYLKGSGFAEMLSPFGWLCGFALVFNVWAVVSYKKKS</sequence>
<evidence type="ECO:0000256" key="3">
    <source>
        <dbReference type="ARBA" id="ARBA00022448"/>
    </source>
</evidence>
<keyword evidence="7 8" id="KW-0472">Membrane</keyword>
<gene>
    <name evidence="10" type="ORF">H9848_03515</name>
</gene>
<dbReference type="InterPro" id="IPR013525">
    <property type="entry name" value="ABC2_TM"/>
</dbReference>
<dbReference type="PANTHER" id="PTHR30294:SF29">
    <property type="entry name" value="MULTIDRUG ABC TRANSPORTER PERMEASE YBHS-RELATED"/>
    <property type="match status" value="1"/>
</dbReference>
<protein>
    <submittedName>
        <fullName evidence="10">ABC transporter permease</fullName>
    </submittedName>
</protein>
<feature type="transmembrane region" description="Helical" evidence="8">
    <location>
        <begin position="349"/>
        <end position="367"/>
    </location>
</feature>
<reference evidence="10" key="2">
    <citation type="submission" date="2021-04" db="EMBL/GenBank/DDBJ databases">
        <authorList>
            <person name="Gilroy R."/>
        </authorList>
    </citation>
    <scope>NUCLEOTIDE SEQUENCE</scope>
    <source>
        <strain evidence="10">ChiHecec2B26-12326</strain>
    </source>
</reference>
<name>A0A9D1XQ50_9BACT</name>
<comment type="subcellular location">
    <subcellularLocation>
        <location evidence="1">Cell membrane</location>
        <topology evidence="1">Multi-pass membrane protein</topology>
    </subcellularLocation>
</comment>
<organism evidence="10 11">
    <name type="scientific">Candidatus Parabacteroides intestinigallinarum</name>
    <dbReference type="NCBI Taxonomy" id="2838722"/>
    <lineage>
        <taxon>Bacteria</taxon>
        <taxon>Pseudomonadati</taxon>
        <taxon>Bacteroidota</taxon>
        <taxon>Bacteroidia</taxon>
        <taxon>Bacteroidales</taxon>
        <taxon>Tannerellaceae</taxon>
        <taxon>Parabacteroides</taxon>
    </lineage>
</organism>
<evidence type="ECO:0000259" key="9">
    <source>
        <dbReference type="PROSITE" id="PS51012"/>
    </source>
</evidence>
<accession>A0A9D1XQ50</accession>
<dbReference type="InterPro" id="IPR051449">
    <property type="entry name" value="ABC-2_transporter_component"/>
</dbReference>
<evidence type="ECO:0000256" key="4">
    <source>
        <dbReference type="ARBA" id="ARBA00022475"/>
    </source>
</evidence>
<evidence type="ECO:0000256" key="1">
    <source>
        <dbReference type="ARBA" id="ARBA00004651"/>
    </source>
</evidence>
<comment type="caution">
    <text evidence="10">The sequence shown here is derived from an EMBL/GenBank/DDBJ whole genome shotgun (WGS) entry which is preliminary data.</text>
</comment>
<feature type="transmembrane region" description="Helical" evidence="8">
    <location>
        <begin position="290"/>
        <end position="309"/>
    </location>
</feature>
<dbReference type="PROSITE" id="PS51012">
    <property type="entry name" value="ABC_TM2"/>
    <property type="match status" value="1"/>
</dbReference>
<evidence type="ECO:0000256" key="6">
    <source>
        <dbReference type="ARBA" id="ARBA00022989"/>
    </source>
</evidence>
<feature type="transmembrane region" description="Helical" evidence="8">
    <location>
        <begin position="221"/>
        <end position="248"/>
    </location>
</feature>
<dbReference type="AlphaFoldDB" id="A0A9D1XQ50"/>
<evidence type="ECO:0000256" key="7">
    <source>
        <dbReference type="ARBA" id="ARBA00023136"/>
    </source>
</evidence>
<evidence type="ECO:0000256" key="8">
    <source>
        <dbReference type="SAM" id="Phobius"/>
    </source>
</evidence>
<feature type="transmembrane region" description="Helical" evidence="8">
    <location>
        <begin position="254"/>
        <end position="278"/>
    </location>
</feature>